<proteinExistence type="predicted"/>
<reference evidence="13 14" key="2">
    <citation type="submission" date="2018-08" db="EMBL/GenBank/DDBJ databases">
        <title>A genome reference for cultivated species of the human gut microbiota.</title>
        <authorList>
            <person name="Zou Y."/>
            <person name="Xue W."/>
            <person name="Luo G."/>
        </authorList>
    </citation>
    <scope>NUCLEOTIDE SEQUENCE [LARGE SCALE GENOMIC DNA]</scope>
    <source>
        <strain evidence="8 14">AF24-29LB</strain>
        <strain evidence="10 13">AM16-49B</strain>
        <strain evidence="9 15">AM31-16AC</strain>
    </source>
</reference>
<protein>
    <submittedName>
        <fullName evidence="3">Chitobiase</fullName>
    </submittedName>
    <submittedName>
        <fullName evidence="5">DUF4959 domain-containing protein</fullName>
    </submittedName>
</protein>
<dbReference type="EMBL" id="QRKD01000001">
    <property type="protein sequence ID" value="RHH95408.1"/>
    <property type="molecule type" value="Genomic_DNA"/>
</dbReference>
<evidence type="ECO:0000313" key="8">
    <source>
        <dbReference type="EMBL" id="RGR70237.1"/>
    </source>
</evidence>
<dbReference type="Proteomes" id="UP000283512">
    <property type="component" value="Unassembled WGS sequence"/>
</dbReference>
<evidence type="ECO:0000313" key="10">
    <source>
        <dbReference type="EMBL" id="RHH95408.1"/>
    </source>
</evidence>
<dbReference type="Proteomes" id="UP000475905">
    <property type="component" value="Unassembled WGS sequence"/>
</dbReference>
<accession>A0A174NJK1</accession>
<evidence type="ECO:0000313" key="3">
    <source>
        <dbReference type="EMBL" id="CUP46710.1"/>
    </source>
</evidence>
<evidence type="ECO:0000256" key="1">
    <source>
        <dbReference type="SAM" id="SignalP"/>
    </source>
</evidence>
<dbReference type="PROSITE" id="PS51257">
    <property type="entry name" value="PROKAR_LIPOPROTEIN"/>
    <property type="match status" value="1"/>
</dbReference>
<evidence type="ECO:0000259" key="2">
    <source>
        <dbReference type="Pfam" id="PF00754"/>
    </source>
</evidence>
<dbReference type="InterPro" id="IPR000421">
    <property type="entry name" value="FA58C"/>
</dbReference>
<evidence type="ECO:0000313" key="13">
    <source>
        <dbReference type="Proteomes" id="UP000283512"/>
    </source>
</evidence>
<name>A0A174NJK1_9BACE</name>
<feature type="domain" description="F5/8 type C" evidence="2">
    <location>
        <begin position="149"/>
        <end position="281"/>
    </location>
</feature>
<reference evidence="16 17" key="3">
    <citation type="journal article" date="2019" name="Nat. Med.">
        <title>A library of human gut bacterial isolates paired with longitudinal multiomics data enables mechanistic microbiome research.</title>
        <authorList>
            <person name="Poyet M."/>
            <person name="Groussin M."/>
            <person name="Gibbons S.M."/>
            <person name="Avila-Pacheco J."/>
            <person name="Jiang X."/>
            <person name="Kearney S.M."/>
            <person name="Perrotta A.R."/>
            <person name="Berdy B."/>
            <person name="Zhao S."/>
            <person name="Lieberman T.D."/>
            <person name="Swanson P.K."/>
            <person name="Smith M."/>
            <person name="Roesemann S."/>
            <person name="Alexander J.E."/>
            <person name="Rich S.A."/>
            <person name="Livny J."/>
            <person name="Vlamakis H."/>
            <person name="Clish C."/>
            <person name="Bullock K."/>
            <person name="Deik A."/>
            <person name="Scott J."/>
            <person name="Pierce K.A."/>
            <person name="Xavier R.J."/>
            <person name="Alm E.J."/>
        </authorList>
    </citation>
    <scope>NUCLEOTIDE SEQUENCE [LARGE SCALE GENOMIC DNA]</scope>
    <source>
        <strain evidence="7 16">BIOML-A19</strain>
        <strain evidence="6 17">BIOML-A25</strain>
        <strain evidence="5 18">BIOML-A31</strain>
    </source>
</reference>
<dbReference type="RefSeq" id="WP_022042665.1">
    <property type="nucleotide sequence ID" value="NZ_CACRTB010000008.1"/>
</dbReference>
<dbReference type="EMBL" id="QSJD01000010">
    <property type="protein sequence ID" value="RHD49479.1"/>
    <property type="molecule type" value="Genomic_DNA"/>
</dbReference>
<dbReference type="EMBL" id="VVYD01000005">
    <property type="protein sequence ID" value="KAA5500325.1"/>
    <property type="molecule type" value="Genomic_DNA"/>
</dbReference>
<dbReference type="EMBL" id="QRUO01000011">
    <property type="protein sequence ID" value="RGR70237.1"/>
    <property type="molecule type" value="Genomic_DNA"/>
</dbReference>
<evidence type="ECO:0000313" key="6">
    <source>
        <dbReference type="EMBL" id="KAA5472305.1"/>
    </source>
</evidence>
<sequence>MKKILSYIIMGILGVTVFTACSDDESYPTPTALDASTLSYEAKAGAVKLKWKIPENANYKYIKVTYTLPESGKECLRLASVYSDTILVDNLLKRYGDIVFTLQPCSADGNGGEICSITAQAAAANKQTVTISKDFKITGEGDAWTDAQETSEGPLKNLFDGSTASDNYFHMSWSASTPFPHYIVVDLKEETNFFSFTYTARDNANCDNPKEMDILVSKELVGSKPDYVNETGTTKLASLSELPGTRKASYMSDRISSDETFRYVWFKVLSATSGSNWIALSELALKQVTTTIYDPETGETVVVED</sequence>
<dbReference type="AlphaFoldDB" id="A0A174NJK1"/>
<dbReference type="Proteomes" id="UP000284689">
    <property type="component" value="Unassembled WGS sequence"/>
</dbReference>
<dbReference type="EMBL" id="VVYJ01000015">
    <property type="protein sequence ID" value="KAA5472305.1"/>
    <property type="molecule type" value="Genomic_DNA"/>
</dbReference>
<evidence type="ECO:0000313" key="17">
    <source>
        <dbReference type="Proteomes" id="UP000427825"/>
    </source>
</evidence>
<evidence type="ECO:0000313" key="16">
    <source>
        <dbReference type="Proteomes" id="UP000368418"/>
    </source>
</evidence>
<dbReference type="Proteomes" id="UP000284205">
    <property type="component" value="Unassembled WGS sequence"/>
</dbReference>
<feature type="chain" id="PRO_5015052317" evidence="1">
    <location>
        <begin position="23"/>
        <end position="305"/>
    </location>
</feature>
<dbReference type="EMBL" id="VVYP01000006">
    <property type="protein sequence ID" value="KAA5464398.1"/>
    <property type="molecule type" value="Genomic_DNA"/>
</dbReference>
<dbReference type="Gene3D" id="2.60.120.260">
    <property type="entry name" value="Galactose-binding domain-like"/>
    <property type="match status" value="1"/>
</dbReference>
<dbReference type="EMBL" id="CZBL01000005">
    <property type="protein sequence ID" value="CUP99472.1"/>
    <property type="molecule type" value="Genomic_DNA"/>
</dbReference>
<dbReference type="Proteomes" id="UP000368418">
    <property type="component" value="Unassembled WGS sequence"/>
</dbReference>
<reference evidence="11 12" key="1">
    <citation type="submission" date="2015-09" db="EMBL/GenBank/DDBJ databases">
        <authorList>
            <consortium name="Pathogen Informatics"/>
        </authorList>
    </citation>
    <scope>NUCLEOTIDE SEQUENCE [LARGE SCALE GENOMIC DNA]</scope>
    <source>
        <strain evidence="3 11">2789STDY5834880</strain>
        <strain evidence="4 12">2789STDY5834946</strain>
    </source>
</reference>
<dbReference type="KEGG" id="bcac:CGC64_07530"/>
<evidence type="ECO:0000313" key="9">
    <source>
        <dbReference type="EMBL" id="RHD49479.1"/>
    </source>
</evidence>
<organism evidence="3 11">
    <name type="scientific">Bacteroides caccae</name>
    <dbReference type="NCBI Taxonomy" id="47678"/>
    <lineage>
        <taxon>Bacteria</taxon>
        <taxon>Pseudomonadati</taxon>
        <taxon>Bacteroidota</taxon>
        <taxon>Bacteroidia</taxon>
        <taxon>Bacteroidales</taxon>
        <taxon>Bacteroidaceae</taxon>
        <taxon>Bacteroides</taxon>
    </lineage>
</organism>
<dbReference type="Pfam" id="PF00754">
    <property type="entry name" value="F5_F8_type_C"/>
    <property type="match status" value="1"/>
</dbReference>
<evidence type="ECO:0000313" key="5">
    <source>
        <dbReference type="EMBL" id="KAA5464398.1"/>
    </source>
</evidence>
<gene>
    <name evidence="10" type="ORF">DW190_01480</name>
    <name evidence="9" type="ORF">DW794_08035</name>
    <name evidence="8" type="ORF">DWY26_12650</name>
    <name evidence="3" type="ORF">ERS852494_02302</name>
    <name evidence="4" type="ORF">ERS852558_01507</name>
    <name evidence="7" type="ORF">F2Y31_07740</name>
    <name evidence="5" type="ORF">F2Y36_07085</name>
    <name evidence="6" type="ORF">F2Y39_20065</name>
</gene>
<keyword evidence="1" id="KW-0732">Signal</keyword>
<evidence type="ECO:0000313" key="15">
    <source>
        <dbReference type="Proteomes" id="UP000284689"/>
    </source>
</evidence>
<evidence type="ECO:0000313" key="18">
    <source>
        <dbReference type="Proteomes" id="UP000475905"/>
    </source>
</evidence>
<dbReference type="InterPro" id="IPR008979">
    <property type="entry name" value="Galactose-bd-like_sf"/>
</dbReference>
<evidence type="ECO:0000313" key="7">
    <source>
        <dbReference type="EMBL" id="KAA5500325.1"/>
    </source>
</evidence>
<feature type="signal peptide" evidence="1">
    <location>
        <begin position="1"/>
        <end position="22"/>
    </location>
</feature>
<dbReference type="STRING" id="47678.ERS852494_02302"/>
<dbReference type="Proteomes" id="UP000427825">
    <property type="component" value="Unassembled WGS sequence"/>
</dbReference>
<dbReference type="Proteomes" id="UP000095725">
    <property type="component" value="Unassembled WGS sequence"/>
</dbReference>
<evidence type="ECO:0000313" key="11">
    <source>
        <dbReference type="Proteomes" id="UP000095657"/>
    </source>
</evidence>
<evidence type="ECO:0000313" key="14">
    <source>
        <dbReference type="Proteomes" id="UP000284205"/>
    </source>
</evidence>
<evidence type="ECO:0000313" key="12">
    <source>
        <dbReference type="Proteomes" id="UP000095725"/>
    </source>
</evidence>
<dbReference type="SUPFAM" id="SSF49785">
    <property type="entry name" value="Galactose-binding domain-like"/>
    <property type="match status" value="1"/>
</dbReference>
<evidence type="ECO:0000313" key="4">
    <source>
        <dbReference type="EMBL" id="CUP99472.1"/>
    </source>
</evidence>
<dbReference type="Proteomes" id="UP000095657">
    <property type="component" value="Unassembled WGS sequence"/>
</dbReference>
<dbReference type="EMBL" id="CZAI01000005">
    <property type="protein sequence ID" value="CUP46710.1"/>
    <property type="molecule type" value="Genomic_DNA"/>
</dbReference>